<dbReference type="SUPFAM" id="SSF52058">
    <property type="entry name" value="L domain-like"/>
    <property type="match status" value="2"/>
</dbReference>
<accession>A0A3Q2ZV72</accession>
<proteinExistence type="predicted"/>
<keyword evidence="2" id="KW-0677">Repeat</keyword>
<dbReference type="Gene3D" id="3.80.10.10">
    <property type="entry name" value="Ribonuclease Inhibitor"/>
    <property type="match status" value="8"/>
</dbReference>
<dbReference type="PANTHER" id="PTHR46652">
    <property type="entry name" value="LEUCINE-RICH REPEAT AND IQ DOMAIN-CONTAINING PROTEIN 1-RELATED"/>
    <property type="match status" value="1"/>
</dbReference>
<evidence type="ECO:0000313" key="4">
    <source>
        <dbReference type="Ensembl" id="ENSKMAP00000007776.1"/>
    </source>
</evidence>
<dbReference type="GeneTree" id="ENSGT00940000158583"/>
<keyword evidence="5" id="KW-1185">Reference proteome</keyword>
<feature type="region of interest" description="Disordered" evidence="3">
    <location>
        <begin position="1131"/>
        <end position="1152"/>
    </location>
</feature>
<evidence type="ECO:0000256" key="2">
    <source>
        <dbReference type="ARBA" id="ARBA00022737"/>
    </source>
</evidence>
<evidence type="ECO:0000256" key="3">
    <source>
        <dbReference type="SAM" id="MobiDB-lite"/>
    </source>
</evidence>
<dbReference type="SMART" id="SM00365">
    <property type="entry name" value="LRR_SD22"/>
    <property type="match status" value="17"/>
</dbReference>
<evidence type="ECO:0000256" key="1">
    <source>
        <dbReference type="ARBA" id="ARBA00022614"/>
    </source>
</evidence>
<dbReference type="InterPro" id="IPR003591">
    <property type="entry name" value="Leu-rich_rpt_typical-subtyp"/>
</dbReference>
<dbReference type="OMA" id="HTAGNVR"/>
<dbReference type="Pfam" id="PF14580">
    <property type="entry name" value="LRR_9"/>
    <property type="match status" value="1"/>
</dbReference>
<dbReference type="InterPro" id="IPR025875">
    <property type="entry name" value="Leu-rich_rpt_4"/>
</dbReference>
<dbReference type="SUPFAM" id="SSF52075">
    <property type="entry name" value="Outer arm dynein light chain 1"/>
    <property type="match status" value="1"/>
</dbReference>
<dbReference type="Ensembl" id="ENSKMAT00000007899.1">
    <property type="protein sequence ID" value="ENSKMAP00000007776.1"/>
    <property type="gene ID" value="ENSKMAG00000005791.1"/>
</dbReference>
<reference evidence="4" key="2">
    <citation type="submission" date="2025-09" db="UniProtKB">
        <authorList>
            <consortium name="Ensembl"/>
        </authorList>
    </citation>
    <scope>IDENTIFICATION</scope>
</reference>
<name>A0A3Q2ZV72_KRYMA</name>
<dbReference type="Pfam" id="PF13855">
    <property type="entry name" value="LRR_8"/>
    <property type="match status" value="2"/>
</dbReference>
<dbReference type="STRING" id="37003.ENSKMAP00000007776"/>
<dbReference type="SMART" id="SM00369">
    <property type="entry name" value="LRR_TYP"/>
    <property type="match status" value="14"/>
</dbReference>
<dbReference type="InterPro" id="IPR032675">
    <property type="entry name" value="LRR_dom_sf"/>
</dbReference>
<keyword evidence="1" id="KW-0433">Leucine-rich repeat</keyword>
<dbReference type="PROSITE" id="PS51450">
    <property type="entry name" value="LRR"/>
    <property type="match status" value="11"/>
</dbReference>
<protein>
    <submittedName>
        <fullName evidence="4">Leucine rich repeat containing 9</fullName>
    </submittedName>
</protein>
<feature type="compositionally biased region" description="Polar residues" evidence="3">
    <location>
        <begin position="1135"/>
        <end position="1151"/>
    </location>
</feature>
<dbReference type="Proteomes" id="UP000264800">
    <property type="component" value="Unplaced"/>
</dbReference>
<dbReference type="Pfam" id="PF12799">
    <property type="entry name" value="LRR_4"/>
    <property type="match status" value="1"/>
</dbReference>
<evidence type="ECO:0000313" key="5">
    <source>
        <dbReference type="Proteomes" id="UP000264800"/>
    </source>
</evidence>
<sequence length="1293" mass="146636">SIKTENMNRNNISSLEIFFSGFPQMIGLSFFPGLCQLTIVDQNIEHIEGLESCPLLQELWVVQCHLTEISGLQSCQQLEKLYLYENQICEIKNLDFQVNLKVLWLNNNRITKIEGFNTLKSLQELNLADNIIEKIGRSFDPNVNLEILNLSGNKISSFKELTMLARLPSLRELALQDPMSTPNPVCLLCNYATHVLYHTPGLQRLDSYDVSDKQAKDAAESAVMKKTMYYNMRVRAAQRNLAETRFRLSEKKKTRMQLPEECIKTLSRTLKSLERELSMLPYGYKTSGCVLEAESGGTNSTDSRDPAVEQKILCKIESLRERLNIWARRMDDIEAWYERELIQATNQTEYMTQFLLMELESVGNIRLEEGYSTDPWFTSCCNLLLSCFSPSEYNSFNVTDIKINSVFRIHNSTLRLRFEDKLQSLLASEESASVSQNYRCRLDYLLYIADLEKSEKEETLCVLEEGFKTTQQQKVSVLEDAVPLSNSLNVTEQPRIESVLHQTSECDSKQSPDSIPFRHGHVIVCKVFVGNSMPIRDEELLDRTNHLKICSVYRNVDTKPSFCVPRQRQWFVFDHELVLPEYIVYFEYVTGVIHDREFSRSVNKDKGSSKDIFLDEATLNMEPVLKLQPKLLGLDDKILLSVARANILSQITVLNLHDNNLSKIKEISSLTALKHLTISFNRFTSLDCISNMPNLEFLDASFNHIRTLEGLRGLRHLKQLDVSWNELSKAREDTAVLRKHAPVLLKLDTRYNPWNRPETLRMTILGRLTALTHLDGELVGEEEAAEAAQVATASRINQAILLAHSRTNSDRPRSLSLLSTAQLLSRLSPAPWGPGRELEPDWTAKITSLNLDNQRISRIINLNELVNLRWASFNDNDISKLEGLDSCLKLEELSINNNNISSLSGLTGLHCLNKLSMDGNQLSSLDGSVLDQLLNLTFLSVANNCITSLHGIWKVRSLLELYIGGNQLSTSRDIYFLKGLQNLIILDLYGNPLVTKLENYRIYVVFHLPSLKALDGTAVDLSECESAKNMFRGRLTSDTVAEKLGHSNYSDITYLSLQSCSIRMVDLSPADLYCNLRSVNLENNNLTSFSGLIHLPNIKALCLNHNHIESILPRHKTQAHLTNKQILHSKVHSSGYGQQSPSKANRDTGPTGSLEPLMGSLEVLHLSHNGISNMANLQLSRLTNLKALFLQGNEINQVEGLEGLRQLRELVLDRNRIKTLAKNSFTAQNVLLELHLAENRIRELNHLEHLVDLRKLFLDMNKLQDIAELDKLQVLPSLTELSVLGNPVSITGF</sequence>
<organism evidence="4 5">
    <name type="scientific">Kryptolebias marmoratus</name>
    <name type="common">Mangrove killifish</name>
    <name type="synonym">Rivulus marmoratus</name>
    <dbReference type="NCBI Taxonomy" id="37003"/>
    <lineage>
        <taxon>Eukaryota</taxon>
        <taxon>Metazoa</taxon>
        <taxon>Chordata</taxon>
        <taxon>Craniata</taxon>
        <taxon>Vertebrata</taxon>
        <taxon>Euteleostomi</taxon>
        <taxon>Actinopterygii</taxon>
        <taxon>Neopterygii</taxon>
        <taxon>Teleostei</taxon>
        <taxon>Neoteleostei</taxon>
        <taxon>Acanthomorphata</taxon>
        <taxon>Ovalentaria</taxon>
        <taxon>Atherinomorphae</taxon>
        <taxon>Cyprinodontiformes</taxon>
        <taxon>Rivulidae</taxon>
        <taxon>Kryptolebias</taxon>
    </lineage>
</organism>
<dbReference type="PANTHER" id="PTHR46652:SF3">
    <property type="entry name" value="LEUCINE-RICH REPEAT-CONTAINING PROTEIN 9"/>
    <property type="match status" value="1"/>
</dbReference>
<reference evidence="4" key="1">
    <citation type="submission" date="2025-08" db="UniProtKB">
        <authorList>
            <consortium name="Ensembl"/>
        </authorList>
    </citation>
    <scope>IDENTIFICATION</scope>
</reference>
<dbReference type="InterPro" id="IPR001611">
    <property type="entry name" value="Leu-rich_rpt"/>
</dbReference>
<dbReference type="InterPro" id="IPR050836">
    <property type="entry name" value="SDS22/Internalin_LRR"/>
</dbReference>